<dbReference type="CDD" id="cd16393">
    <property type="entry name" value="SPO0J_N"/>
    <property type="match status" value="1"/>
</dbReference>
<organism evidence="5 6">
    <name type="scientific">Hymenobacter perfusus</name>
    <dbReference type="NCBI Taxonomy" id="1236770"/>
    <lineage>
        <taxon>Bacteria</taxon>
        <taxon>Pseudomonadati</taxon>
        <taxon>Bacteroidota</taxon>
        <taxon>Cytophagia</taxon>
        <taxon>Cytophagales</taxon>
        <taxon>Hymenobacteraceae</taxon>
        <taxon>Hymenobacter</taxon>
    </lineage>
</organism>
<dbReference type="InterPro" id="IPR036086">
    <property type="entry name" value="ParB/Sulfiredoxin_sf"/>
</dbReference>
<dbReference type="GO" id="GO:0005694">
    <property type="term" value="C:chromosome"/>
    <property type="evidence" value="ECO:0007669"/>
    <property type="project" value="TreeGrafter"/>
</dbReference>
<dbReference type="InterPro" id="IPR004437">
    <property type="entry name" value="ParB/RepB/Spo0J"/>
</dbReference>
<feature type="domain" description="ParB-like N-terminal" evidence="4">
    <location>
        <begin position="54"/>
        <end position="144"/>
    </location>
</feature>
<dbReference type="Pfam" id="PF17762">
    <property type="entry name" value="HTH_ParB"/>
    <property type="match status" value="1"/>
</dbReference>
<dbReference type="SUPFAM" id="SSF110849">
    <property type="entry name" value="ParB/Sulfiredoxin"/>
    <property type="match status" value="1"/>
</dbReference>
<comment type="similarity">
    <text evidence="1">Belongs to the ParB family.</text>
</comment>
<keyword evidence="6" id="KW-1185">Reference proteome</keyword>
<keyword evidence="3" id="KW-0238">DNA-binding</keyword>
<dbReference type="InterPro" id="IPR041468">
    <property type="entry name" value="HTH_ParB/Spo0J"/>
</dbReference>
<reference evidence="5 6" key="1">
    <citation type="submission" date="2018-12" db="EMBL/GenBank/DDBJ databases">
        <authorList>
            <person name="Feng G."/>
            <person name="Zhu H."/>
        </authorList>
    </citation>
    <scope>NUCLEOTIDE SEQUENCE [LARGE SCALE GENOMIC DNA]</scope>
    <source>
        <strain evidence="5 6">LMG 26000</strain>
    </source>
</reference>
<dbReference type="OrthoDB" id="9802051at2"/>
<dbReference type="Pfam" id="PF02195">
    <property type="entry name" value="ParB_N"/>
    <property type="match status" value="1"/>
</dbReference>
<evidence type="ECO:0000313" key="5">
    <source>
        <dbReference type="EMBL" id="RSK45619.1"/>
    </source>
</evidence>
<sequence length="317" mass="35188">MSEKNEDKNIPAAALGAKRRIGGLGRGLNALIEGSYEKKSERLGLVPHPVNSVGLIPVAHIQANPYQPRTHFDQAALQELAESIRVQGIIQPVTVRQVGTNAYQLISGERRLQASKLADLDAIPAYIRKADDQQMLEMALIENIQRENLNAIEIALSYQRLVSECNLKQEELGDRVGKNRSTVTNYLRLLKLPPDIQIGLRDNVISMGHARALVNVDSMEQQLGLFRRIVDEDLSVRRVEQLVRNGAGAATEEDRKPTEPAVPVVPPAELKRAERHLSERFGSRVLVKPGPQGKGEIKIAFDSVEDMQRILHILQPA</sequence>
<protein>
    <submittedName>
        <fullName evidence="5">ParB/RepB/Spo0J family partition protein</fullName>
    </submittedName>
</protein>
<dbReference type="Gene3D" id="3.90.1530.30">
    <property type="match status" value="1"/>
</dbReference>
<evidence type="ECO:0000256" key="1">
    <source>
        <dbReference type="ARBA" id="ARBA00006295"/>
    </source>
</evidence>
<dbReference type="InterPro" id="IPR050336">
    <property type="entry name" value="Chromosome_partition/occlusion"/>
</dbReference>
<dbReference type="FunFam" id="3.90.1530.30:FF:000001">
    <property type="entry name" value="Chromosome partitioning protein ParB"/>
    <property type="match status" value="1"/>
</dbReference>
<dbReference type="Pfam" id="PF23552">
    <property type="entry name" value="ParB_C"/>
    <property type="match status" value="1"/>
</dbReference>
<dbReference type="NCBIfam" id="TIGR00180">
    <property type="entry name" value="parB_part"/>
    <property type="match status" value="1"/>
</dbReference>
<comment type="caution">
    <text evidence="5">The sequence shown here is derived from an EMBL/GenBank/DDBJ whole genome shotgun (WGS) entry which is preliminary data.</text>
</comment>
<dbReference type="SUPFAM" id="SSF109709">
    <property type="entry name" value="KorB DNA-binding domain-like"/>
    <property type="match status" value="1"/>
</dbReference>
<dbReference type="AlphaFoldDB" id="A0A428KGP1"/>
<dbReference type="PANTHER" id="PTHR33375:SF1">
    <property type="entry name" value="CHROMOSOME-PARTITIONING PROTEIN PARB-RELATED"/>
    <property type="match status" value="1"/>
</dbReference>
<dbReference type="GO" id="GO:0003677">
    <property type="term" value="F:DNA binding"/>
    <property type="evidence" value="ECO:0007669"/>
    <property type="project" value="UniProtKB-KW"/>
</dbReference>
<dbReference type="InterPro" id="IPR057240">
    <property type="entry name" value="ParB_dimer_C"/>
</dbReference>
<dbReference type="PANTHER" id="PTHR33375">
    <property type="entry name" value="CHROMOSOME-PARTITIONING PROTEIN PARB-RELATED"/>
    <property type="match status" value="1"/>
</dbReference>
<dbReference type="RefSeq" id="WP_125434545.1">
    <property type="nucleotide sequence ID" value="NZ_RWIU01000001.1"/>
</dbReference>
<evidence type="ECO:0000313" key="6">
    <source>
        <dbReference type="Proteomes" id="UP000270291"/>
    </source>
</evidence>
<evidence type="ECO:0000259" key="4">
    <source>
        <dbReference type="SMART" id="SM00470"/>
    </source>
</evidence>
<dbReference type="Proteomes" id="UP000270291">
    <property type="component" value="Unassembled WGS sequence"/>
</dbReference>
<gene>
    <name evidence="5" type="ORF">EI293_00135</name>
</gene>
<dbReference type="EMBL" id="RWIU01000001">
    <property type="protein sequence ID" value="RSK45619.1"/>
    <property type="molecule type" value="Genomic_DNA"/>
</dbReference>
<dbReference type="GO" id="GO:0007059">
    <property type="term" value="P:chromosome segregation"/>
    <property type="evidence" value="ECO:0007669"/>
    <property type="project" value="UniProtKB-KW"/>
</dbReference>
<evidence type="ECO:0000256" key="2">
    <source>
        <dbReference type="ARBA" id="ARBA00022829"/>
    </source>
</evidence>
<dbReference type="FunFam" id="1.10.10.2830:FF:000001">
    <property type="entry name" value="Chromosome partitioning protein ParB"/>
    <property type="match status" value="1"/>
</dbReference>
<keyword evidence="2" id="KW-0159">Chromosome partition</keyword>
<dbReference type="Gene3D" id="1.10.10.2830">
    <property type="match status" value="1"/>
</dbReference>
<evidence type="ECO:0000256" key="3">
    <source>
        <dbReference type="ARBA" id="ARBA00023125"/>
    </source>
</evidence>
<dbReference type="SMART" id="SM00470">
    <property type="entry name" value="ParB"/>
    <property type="match status" value="1"/>
</dbReference>
<name>A0A428KGP1_9BACT</name>
<dbReference type="InterPro" id="IPR003115">
    <property type="entry name" value="ParB_N"/>
</dbReference>
<proteinExistence type="inferred from homology"/>
<accession>A0A428KGP1</accession>